<accession>M4BKE0</accession>
<dbReference type="EMBL" id="JH598349">
    <property type="status" value="NOT_ANNOTATED_CDS"/>
    <property type="molecule type" value="Genomic_DNA"/>
</dbReference>
<dbReference type="Proteomes" id="UP000011713">
    <property type="component" value="Unassembled WGS sequence"/>
</dbReference>
<proteinExistence type="predicted"/>
<name>M4BKE0_HYAAE</name>
<reference evidence="2" key="2">
    <citation type="submission" date="2015-06" db="UniProtKB">
        <authorList>
            <consortium name="EnsemblProtists"/>
        </authorList>
    </citation>
    <scope>IDENTIFICATION</scope>
    <source>
        <strain evidence="2">Emoy2</strain>
    </source>
</reference>
<evidence type="ECO:0000313" key="3">
    <source>
        <dbReference type="Proteomes" id="UP000011713"/>
    </source>
</evidence>
<evidence type="ECO:0000313" key="2">
    <source>
        <dbReference type="EnsemblProtists" id="HpaP806873"/>
    </source>
</evidence>
<dbReference type="InParanoid" id="M4BKE0"/>
<protein>
    <submittedName>
        <fullName evidence="2">Uncharacterized protein</fullName>
    </submittedName>
</protein>
<evidence type="ECO:0000256" key="1">
    <source>
        <dbReference type="SAM" id="MobiDB-lite"/>
    </source>
</evidence>
<dbReference type="HOGENOM" id="CLU_3091427_0_0_1"/>
<feature type="region of interest" description="Disordered" evidence="1">
    <location>
        <begin position="25"/>
        <end position="52"/>
    </location>
</feature>
<feature type="compositionally biased region" description="Basic residues" evidence="1">
    <location>
        <begin position="41"/>
        <end position="52"/>
    </location>
</feature>
<dbReference type="AlphaFoldDB" id="M4BKE0"/>
<organism evidence="2 3">
    <name type="scientific">Hyaloperonospora arabidopsidis (strain Emoy2)</name>
    <name type="common">Downy mildew agent</name>
    <name type="synonym">Peronospora arabidopsidis</name>
    <dbReference type="NCBI Taxonomy" id="559515"/>
    <lineage>
        <taxon>Eukaryota</taxon>
        <taxon>Sar</taxon>
        <taxon>Stramenopiles</taxon>
        <taxon>Oomycota</taxon>
        <taxon>Peronosporomycetes</taxon>
        <taxon>Peronosporales</taxon>
        <taxon>Peronosporaceae</taxon>
        <taxon>Hyaloperonospora</taxon>
    </lineage>
</organism>
<reference evidence="3" key="1">
    <citation type="journal article" date="2010" name="Science">
        <title>Signatures of adaptation to obligate biotrophy in the Hyaloperonospora arabidopsidis genome.</title>
        <authorList>
            <person name="Baxter L."/>
            <person name="Tripathy S."/>
            <person name="Ishaque N."/>
            <person name="Boot N."/>
            <person name="Cabral A."/>
            <person name="Kemen E."/>
            <person name="Thines M."/>
            <person name="Ah-Fong A."/>
            <person name="Anderson R."/>
            <person name="Badejoko W."/>
            <person name="Bittner-Eddy P."/>
            <person name="Boore J.L."/>
            <person name="Chibucos M.C."/>
            <person name="Coates M."/>
            <person name="Dehal P."/>
            <person name="Delehaunty K."/>
            <person name="Dong S."/>
            <person name="Downton P."/>
            <person name="Dumas B."/>
            <person name="Fabro G."/>
            <person name="Fronick C."/>
            <person name="Fuerstenberg S.I."/>
            <person name="Fulton L."/>
            <person name="Gaulin E."/>
            <person name="Govers F."/>
            <person name="Hughes L."/>
            <person name="Humphray S."/>
            <person name="Jiang R.H."/>
            <person name="Judelson H."/>
            <person name="Kamoun S."/>
            <person name="Kyung K."/>
            <person name="Meijer H."/>
            <person name="Minx P."/>
            <person name="Morris P."/>
            <person name="Nelson J."/>
            <person name="Phuntumart V."/>
            <person name="Qutob D."/>
            <person name="Rehmany A."/>
            <person name="Rougon-Cardoso A."/>
            <person name="Ryden P."/>
            <person name="Torto-Alalibo T."/>
            <person name="Studholme D."/>
            <person name="Wang Y."/>
            <person name="Win J."/>
            <person name="Wood J."/>
            <person name="Clifton S.W."/>
            <person name="Rogers J."/>
            <person name="Van den Ackerveken G."/>
            <person name="Jones J.D."/>
            <person name="McDowell J.M."/>
            <person name="Beynon J."/>
            <person name="Tyler B.M."/>
        </authorList>
    </citation>
    <scope>NUCLEOTIDE SEQUENCE [LARGE SCALE GENOMIC DNA]</scope>
    <source>
        <strain evidence="3">Emoy2</strain>
    </source>
</reference>
<dbReference type="VEuPathDB" id="FungiDB:HpaG806873"/>
<sequence length="52" mass="5910">MNFKVEVCIVDVIIEEMFFRTDSMIGVGEGECDDEGAEARRRPRSPSRSSTR</sequence>
<dbReference type="EnsemblProtists" id="HpaT806873">
    <property type="protein sequence ID" value="HpaP806873"/>
    <property type="gene ID" value="HpaG806873"/>
</dbReference>
<keyword evidence="3" id="KW-1185">Reference proteome</keyword>